<evidence type="ECO:0000256" key="1">
    <source>
        <dbReference type="SAM" id="MobiDB-lite"/>
    </source>
</evidence>
<keyword evidence="3" id="KW-1185">Reference proteome</keyword>
<evidence type="ECO:0000313" key="2">
    <source>
        <dbReference type="EMBL" id="TEB19850.1"/>
    </source>
</evidence>
<comment type="caution">
    <text evidence="2">The sequence shown here is derived from an EMBL/GenBank/DDBJ whole genome shotgun (WGS) entry which is preliminary data.</text>
</comment>
<feature type="compositionally biased region" description="Basic and acidic residues" evidence="1">
    <location>
        <begin position="135"/>
        <end position="153"/>
    </location>
</feature>
<feature type="compositionally biased region" description="Basic and acidic residues" evidence="1">
    <location>
        <begin position="178"/>
        <end position="193"/>
    </location>
</feature>
<proteinExistence type="predicted"/>
<feature type="compositionally biased region" description="Basic and acidic residues" evidence="1">
    <location>
        <begin position="119"/>
        <end position="128"/>
    </location>
</feature>
<dbReference type="EMBL" id="QPFP01000168">
    <property type="protein sequence ID" value="TEB19850.1"/>
    <property type="molecule type" value="Genomic_DNA"/>
</dbReference>
<protein>
    <submittedName>
        <fullName evidence="2">Uncharacterized protein</fullName>
    </submittedName>
</protein>
<feature type="region of interest" description="Disordered" evidence="1">
    <location>
        <begin position="91"/>
        <end position="263"/>
    </location>
</feature>
<evidence type="ECO:0000313" key="3">
    <source>
        <dbReference type="Proteomes" id="UP000298030"/>
    </source>
</evidence>
<organism evidence="2 3">
    <name type="scientific">Coprinellus micaceus</name>
    <name type="common">Glistening ink-cap mushroom</name>
    <name type="synonym">Coprinus micaceus</name>
    <dbReference type="NCBI Taxonomy" id="71717"/>
    <lineage>
        <taxon>Eukaryota</taxon>
        <taxon>Fungi</taxon>
        <taxon>Dikarya</taxon>
        <taxon>Basidiomycota</taxon>
        <taxon>Agaricomycotina</taxon>
        <taxon>Agaricomycetes</taxon>
        <taxon>Agaricomycetidae</taxon>
        <taxon>Agaricales</taxon>
        <taxon>Agaricineae</taxon>
        <taxon>Psathyrellaceae</taxon>
        <taxon>Coprinellus</taxon>
    </lineage>
</organism>
<dbReference type="AlphaFoldDB" id="A0A4Y7SFI8"/>
<name>A0A4Y7SFI8_COPMI</name>
<gene>
    <name evidence="2" type="ORF">FA13DRAFT_1743841</name>
</gene>
<feature type="compositionally biased region" description="Polar residues" evidence="1">
    <location>
        <begin position="161"/>
        <end position="173"/>
    </location>
</feature>
<reference evidence="2 3" key="1">
    <citation type="journal article" date="2019" name="Nat. Ecol. Evol.">
        <title>Megaphylogeny resolves global patterns of mushroom evolution.</title>
        <authorList>
            <person name="Varga T."/>
            <person name="Krizsan K."/>
            <person name="Foldi C."/>
            <person name="Dima B."/>
            <person name="Sanchez-Garcia M."/>
            <person name="Sanchez-Ramirez S."/>
            <person name="Szollosi G.J."/>
            <person name="Szarkandi J.G."/>
            <person name="Papp V."/>
            <person name="Albert L."/>
            <person name="Andreopoulos W."/>
            <person name="Angelini C."/>
            <person name="Antonin V."/>
            <person name="Barry K.W."/>
            <person name="Bougher N.L."/>
            <person name="Buchanan P."/>
            <person name="Buyck B."/>
            <person name="Bense V."/>
            <person name="Catcheside P."/>
            <person name="Chovatia M."/>
            <person name="Cooper J."/>
            <person name="Damon W."/>
            <person name="Desjardin D."/>
            <person name="Finy P."/>
            <person name="Geml J."/>
            <person name="Haridas S."/>
            <person name="Hughes K."/>
            <person name="Justo A."/>
            <person name="Karasinski D."/>
            <person name="Kautmanova I."/>
            <person name="Kiss B."/>
            <person name="Kocsube S."/>
            <person name="Kotiranta H."/>
            <person name="LaButti K.M."/>
            <person name="Lechner B.E."/>
            <person name="Liimatainen K."/>
            <person name="Lipzen A."/>
            <person name="Lukacs Z."/>
            <person name="Mihaltcheva S."/>
            <person name="Morgado L.N."/>
            <person name="Niskanen T."/>
            <person name="Noordeloos M.E."/>
            <person name="Ohm R.A."/>
            <person name="Ortiz-Santana B."/>
            <person name="Ovrebo C."/>
            <person name="Racz N."/>
            <person name="Riley R."/>
            <person name="Savchenko A."/>
            <person name="Shiryaev A."/>
            <person name="Soop K."/>
            <person name="Spirin V."/>
            <person name="Szebenyi C."/>
            <person name="Tomsovsky M."/>
            <person name="Tulloss R.E."/>
            <person name="Uehling J."/>
            <person name="Grigoriev I.V."/>
            <person name="Vagvolgyi C."/>
            <person name="Papp T."/>
            <person name="Martin F.M."/>
            <person name="Miettinen O."/>
            <person name="Hibbett D.S."/>
            <person name="Nagy L.G."/>
        </authorList>
    </citation>
    <scope>NUCLEOTIDE SEQUENCE [LARGE SCALE GENOMIC DNA]</scope>
    <source>
        <strain evidence="2 3">FP101781</strain>
    </source>
</reference>
<sequence length="312" mass="34140">MGCIWSIFQRNDPGHASLRDDDREPQRLHFAISNANLGPNYGSFNQNTFFQGHSQDTSPIVSPAVEQRGVEEALFQTGTFCNVPENYLAAPPGSRQDQSNVDVAYGIPLPPSPVSTGARDPKGDKFTDGNDEDVKDAQKEEYIRNDSRNHTDTDIAMPEIRSSSTDVAQSQSPGIPRVQDDGDAHAEGDREDPFITSQNEGTELGDDAVPAENHQVVSTSNPEPKVKRPPSSKTLSSPASPQPTAPPSDENKSPPTRADRETAFRDFIRALEGSGDGKKLKREVKRIVDDAETASRKLSQHAFRARSYLDVD</sequence>
<feature type="compositionally biased region" description="Basic and acidic residues" evidence="1">
    <location>
        <begin position="249"/>
        <end position="263"/>
    </location>
</feature>
<dbReference type="Proteomes" id="UP000298030">
    <property type="component" value="Unassembled WGS sequence"/>
</dbReference>
<accession>A0A4Y7SFI8</accession>